<evidence type="ECO:0000256" key="5">
    <source>
        <dbReference type="ARBA" id="ARBA00022801"/>
    </source>
</evidence>
<dbReference type="InterPro" id="IPR007694">
    <property type="entry name" value="DNA_helicase_DnaB-like_C"/>
</dbReference>
<dbReference type="GO" id="GO:1990077">
    <property type="term" value="C:primosome complex"/>
    <property type="evidence" value="ECO:0007669"/>
    <property type="project" value="UniProtKB-UniRule"/>
</dbReference>
<dbReference type="NCBIfam" id="NF004384">
    <property type="entry name" value="PRK05748.1"/>
    <property type="match status" value="1"/>
</dbReference>
<accession>A0A517YR71</accession>
<evidence type="ECO:0000256" key="3">
    <source>
        <dbReference type="ARBA" id="ARBA00022705"/>
    </source>
</evidence>
<dbReference type="GO" id="GO:0006269">
    <property type="term" value="P:DNA replication, synthesis of primer"/>
    <property type="evidence" value="ECO:0007669"/>
    <property type="project" value="UniProtKB-UniRule"/>
</dbReference>
<sequence length="468" mass="51851">MEDGKPHYKKRDERKIDMKGLFDKLPPHAPEAESAVLGSMILDWRVCGDVLQILKGSTDFYKAAHAAIYDVLVELYDKTQSIDMVQLNQRLVDKQQLEQVGGLDYLMELAESVPSATNAAFYARIVRDKAKLRGLIEASGKILHDAYNADIPVSEMLDKAESSIFEIAEDKESSDEADLTSLLQETYAMLENSDGRDMGGVMTGYFELDEMTNGLQPGEMIIVAARPSMGKTAFALNVCENIAATNKVPCAVFSLEMGKQQLAQRLLCSRSGVDSHRLRRNMLSQDDFGKLVMAVGELSDAPLYIDDTPGLTLMALRAKARRMASRHDIKLIMIDYMQLMTAPGAESRQQEVSNISRGIKALARELHVPVICLSQLNRGSEGREGHKPRMSDLRESGSIEQDADVVAMLHREDYYHRGEEDYQMTNMAELIIAKQRNGPCGVVKLHFDGGTTRFNNLAYAAAEGGGGF</sequence>
<evidence type="ECO:0000259" key="14">
    <source>
        <dbReference type="PROSITE" id="PS51199"/>
    </source>
</evidence>
<keyword evidence="4 13" id="KW-0547">Nucleotide-binding</keyword>
<keyword evidence="16" id="KW-1185">Reference proteome</keyword>
<dbReference type="PANTHER" id="PTHR30153:SF2">
    <property type="entry name" value="REPLICATIVE DNA HELICASE"/>
    <property type="match status" value="1"/>
</dbReference>
<dbReference type="Proteomes" id="UP000317369">
    <property type="component" value="Chromosome"/>
</dbReference>
<dbReference type="RefSeq" id="WP_200761533.1">
    <property type="nucleotide sequence ID" value="NZ_CP036425.1"/>
</dbReference>
<dbReference type="FunFam" id="1.10.860.10:FF:000001">
    <property type="entry name" value="Replicative DNA helicase"/>
    <property type="match status" value="1"/>
</dbReference>
<dbReference type="GO" id="GO:0042802">
    <property type="term" value="F:identical protein binding"/>
    <property type="evidence" value="ECO:0007669"/>
    <property type="project" value="UniProtKB-ARBA"/>
</dbReference>
<dbReference type="PROSITE" id="PS51199">
    <property type="entry name" value="SF4_HELICASE"/>
    <property type="match status" value="1"/>
</dbReference>
<dbReference type="InterPro" id="IPR036185">
    <property type="entry name" value="DNA_heli_DnaB-like_N_sf"/>
</dbReference>
<protein>
    <recommendedName>
        <fullName evidence="12 13">Replicative DNA helicase</fullName>
        <ecNumber evidence="12 13">5.6.2.3</ecNumber>
    </recommendedName>
</protein>
<dbReference type="InterPro" id="IPR007693">
    <property type="entry name" value="DNA_helicase_DnaB-like_N"/>
</dbReference>
<dbReference type="GO" id="GO:0043139">
    <property type="term" value="F:5'-3' DNA helicase activity"/>
    <property type="evidence" value="ECO:0007669"/>
    <property type="project" value="UniProtKB-EC"/>
</dbReference>
<evidence type="ECO:0000313" key="15">
    <source>
        <dbReference type="EMBL" id="QDU32719.1"/>
    </source>
</evidence>
<dbReference type="NCBIfam" id="TIGR00665">
    <property type="entry name" value="DnaB"/>
    <property type="match status" value="1"/>
</dbReference>
<evidence type="ECO:0000256" key="9">
    <source>
        <dbReference type="ARBA" id="ARBA00023235"/>
    </source>
</evidence>
<comment type="catalytic activity">
    <reaction evidence="11 13">
        <text>ATP + H2O = ADP + phosphate + H(+)</text>
        <dbReference type="Rhea" id="RHEA:13065"/>
        <dbReference type="ChEBI" id="CHEBI:15377"/>
        <dbReference type="ChEBI" id="CHEBI:15378"/>
        <dbReference type="ChEBI" id="CHEBI:30616"/>
        <dbReference type="ChEBI" id="CHEBI:43474"/>
        <dbReference type="ChEBI" id="CHEBI:456216"/>
        <dbReference type="EC" id="5.6.2.3"/>
    </reaction>
</comment>
<evidence type="ECO:0000256" key="7">
    <source>
        <dbReference type="ARBA" id="ARBA00022840"/>
    </source>
</evidence>
<dbReference type="EMBL" id="CP036425">
    <property type="protein sequence ID" value="QDU32719.1"/>
    <property type="molecule type" value="Genomic_DNA"/>
</dbReference>
<dbReference type="GO" id="GO:0005524">
    <property type="term" value="F:ATP binding"/>
    <property type="evidence" value="ECO:0007669"/>
    <property type="project" value="UniProtKB-UniRule"/>
</dbReference>
<evidence type="ECO:0000256" key="12">
    <source>
        <dbReference type="NCBIfam" id="TIGR00665"/>
    </source>
</evidence>
<keyword evidence="2 13" id="KW-0639">Primosome</keyword>
<dbReference type="KEGG" id="pcor:KS4_07530"/>
<evidence type="ECO:0000256" key="11">
    <source>
        <dbReference type="ARBA" id="ARBA00048954"/>
    </source>
</evidence>
<evidence type="ECO:0000313" key="16">
    <source>
        <dbReference type="Proteomes" id="UP000317369"/>
    </source>
</evidence>
<comment type="similarity">
    <text evidence="1 13">Belongs to the helicase family. DnaB subfamily.</text>
</comment>
<dbReference type="Pfam" id="PF03796">
    <property type="entry name" value="DnaB_C"/>
    <property type="match status" value="1"/>
</dbReference>
<dbReference type="Gene3D" id="1.10.860.10">
    <property type="entry name" value="DNAb Helicase, Chain A"/>
    <property type="match status" value="1"/>
</dbReference>
<dbReference type="SUPFAM" id="SSF48024">
    <property type="entry name" value="N-terminal domain of DnaB helicase"/>
    <property type="match status" value="1"/>
</dbReference>
<dbReference type="GO" id="GO:0016887">
    <property type="term" value="F:ATP hydrolysis activity"/>
    <property type="evidence" value="ECO:0007669"/>
    <property type="project" value="RHEA"/>
</dbReference>
<dbReference type="EC" id="5.6.2.3" evidence="12 13"/>
<evidence type="ECO:0000256" key="13">
    <source>
        <dbReference type="RuleBase" id="RU362085"/>
    </source>
</evidence>
<dbReference type="CDD" id="cd00984">
    <property type="entry name" value="DnaB_C"/>
    <property type="match status" value="1"/>
</dbReference>
<dbReference type="GO" id="GO:0003677">
    <property type="term" value="F:DNA binding"/>
    <property type="evidence" value="ECO:0007669"/>
    <property type="project" value="UniProtKB-UniRule"/>
</dbReference>
<comment type="function">
    <text evidence="10 13">The main replicative DNA helicase, it participates in initiation and elongation during chromosome replication. Travels ahead of the DNA replisome, separating dsDNA into templates for DNA synthesis. A processive ATP-dependent 5'-3' DNA helicase it has DNA-dependent ATPase activity.</text>
</comment>
<reference evidence="15 16" key="1">
    <citation type="submission" date="2019-02" db="EMBL/GenBank/DDBJ databases">
        <title>Deep-cultivation of Planctomycetes and their phenomic and genomic characterization uncovers novel biology.</title>
        <authorList>
            <person name="Wiegand S."/>
            <person name="Jogler M."/>
            <person name="Boedeker C."/>
            <person name="Pinto D."/>
            <person name="Vollmers J."/>
            <person name="Rivas-Marin E."/>
            <person name="Kohn T."/>
            <person name="Peeters S.H."/>
            <person name="Heuer A."/>
            <person name="Rast P."/>
            <person name="Oberbeckmann S."/>
            <person name="Bunk B."/>
            <person name="Jeske O."/>
            <person name="Meyerdierks A."/>
            <person name="Storesund J.E."/>
            <person name="Kallscheuer N."/>
            <person name="Luecker S."/>
            <person name="Lage O.M."/>
            <person name="Pohl T."/>
            <person name="Merkel B.J."/>
            <person name="Hornburger P."/>
            <person name="Mueller R.-W."/>
            <person name="Bruemmer F."/>
            <person name="Labrenz M."/>
            <person name="Spormann A.M."/>
            <person name="Op den Camp H."/>
            <person name="Overmann J."/>
            <person name="Amann R."/>
            <person name="Jetten M.S.M."/>
            <person name="Mascher T."/>
            <person name="Medema M.H."/>
            <person name="Devos D.P."/>
            <person name="Kaster A.-K."/>
            <person name="Ovreas L."/>
            <person name="Rohde M."/>
            <person name="Galperin M.Y."/>
            <person name="Jogler C."/>
        </authorList>
    </citation>
    <scope>NUCLEOTIDE SEQUENCE [LARGE SCALE GENOMIC DNA]</scope>
    <source>
        <strain evidence="15 16">KS4</strain>
    </source>
</reference>
<dbReference type="InterPro" id="IPR027417">
    <property type="entry name" value="P-loop_NTPase"/>
</dbReference>
<dbReference type="InterPro" id="IPR007692">
    <property type="entry name" value="DNA_helicase_DnaB"/>
</dbReference>
<evidence type="ECO:0000256" key="1">
    <source>
        <dbReference type="ARBA" id="ARBA00008428"/>
    </source>
</evidence>
<dbReference type="SUPFAM" id="SSF52540">
    <property type="entry name" value="P-loop containing nucleoside triphosphate hydrolases"/>
    <property type="match status" value="1"/>
</dbReference>
<keyword evidence="3 13" id="KW-0235">DNA replication</keyword>
<dbReference type="InterPro" id="IPR003593">
    <property type="entry name" value="AAA+_ATPase"/>
</dbReference>
<gene>
    <name evidence="15" type="primary">dnaC_1</name>
    <name evidence="15" type="ORF">KS4_07530</name>
</gene>
<feature type="domain" description="SF4 helicase" evidence="14">
    <location>
        <begin position="194"/>
        <end position="461"/>
    </location>
</feature>
<dbReference type="AlphaFoldDB" id="A0A517YR71"/>
<dbReference type="Gene3D" id="3.40.50.300">
    <property type="entry name" value="P-loop containing nucleotide triphosphate hydrolases"/>
    <property type="match status" value="1"/>
</dbReference>
<evidence type="ECO:0000256" key="4">
    <source>
        <dbReference type="ARBA" id="ARBA00022741"/>
    </source>
</evidence>
<dbReference type="GO" id="GO:0005829">
    <property type="term" value="C:cytosol"/>
    <property type="evidence" value="ECO:0007669"/>
    <property type="project" value="TreeGrafter"/>
</dbReference>
<dbReference type="SMART" id="SM00382">
    <property type="entry name" value="AAA"/>
    <property type="match status" value="1"/>
</dbReference>
<keyword evidence="8 13" id="KW-0238">DNA-binding</keyword>
<evidence type="ECO:0000256" key="8">
    <source>
        <dbReference type="ARBA" id="ARBA00023125"/>
    </source>
</evidence>
<evidence type="ECO:0000256" key="10">
    <source>
        <dbReference type="ARBA" id="ARBA00044932"/>
    </source>
</evidence>
<keyword evidence="5 13" id="KW-0378">Hydrolase</keyword>
<dbReference type="InterPro" id="IPR016136">
    <property type="entry name" value="DNA_helicase_N/primase_C"/>
</dbReference>
<name>A0A517YR71_9BACT</name>
<dbReference type="Pfam" id="PF00772">
    <property type="entry name" value="DnaB"/>
    <property type="match status" value="1"/>
</dbReference>
<organism evidence="15 16">
    <name type="scientific">Poriferisphaera corsica</name>
    <dbReference type="NCBI Taxonomy" id="2528020"/>
    <lineage>
        <taxon>Bacteria</taxon>
        <taxon>Pseudomonadati</taxon>
        <taxon>Planctomycetota</taxon>
        <taxon>Phycisphaerae</taxon>
        <taxon>Phycisphaerales</taxon>
        <taxon>Phycisphaeraceae</taxon>
        <taxon>Poriferisphaera</taxon>
    </lineage>
</organism>
<evidence type="ECO:0000256" key="6">
    <source>
        <dbReference type="ARBA" id="ARBA00022806"/>
    </source>
</evidence>
<keyword evidence="6 13" id="KW-0347">Helicase</keyword>
<proteinExistence type="inferred from homology"/>
<keyword evidence="7 13" id="KW-0067">ATP-binding</keyword>
<evidence type="ECO:0000256" key="2">
    <source>
        <dbReference type="ARBA" id="ARBA00022515"/>
    </source>
</evidence>
<keyword evidence="9" id="KW-0413">Isomerase</keyword>
<dbReference type="PANTHER" id="PTHR30153">
    <property type="entry name" value="REPLICATIVE DNA HELICASE DNAB"/>
    <property type="match status" value="1"/>
</dbReference>
<dbReference type="FunFam" id="3.40.50.300:FF:000076">
    <property type="entry name" value="Replicative DNA helicase"/>
    <property type="match status" value="1"/>
</dbReference>